<comment type="caution">
    <text evidence="2">The sequence shown here is derived from an EMBL/GenBank/DDBJ whole genome shotgun (WGS) entry which is preliminary data.</text>
</comment>
<dbReference type="AlphaFoldDB" id="A0A1U7JCE7"/>
<dbReference type="GO" id="GO:0005829">
    <property type="term" value="C:cytosol"/>
    <property type="evidence" value="ECO:0007669"/>
    <property type="project" value="TreeGrafter"/>
</dbReference>
<dbReference type="RefSeq" id="WP_051269418.1">
    <property type="nucleotide sequence ID" value="NZ_LVVZ01000041.1"/>
</dbReference>
<dbReference type="Proteomes" id="UP000185783">
    <property type="component" value="Unassembled WGS sequence"/>
</dbReference>
<evidence type="ECO:0000313" key="2">
    <source>
        <dbReference type="EMBL" id="OKL42403.1"/>
    </source>
</evidence>
<dbReference type="EMBL" id="LVVZ01000041">
    <property type="protein sequence ID" value="OKL42403.1"/>
    <property type="molecule type" value="Genomic_DNA"/>
</dbReference>
<dbReference type="Pfam" id="PF00117">
    <property type="entry name" value="GATase"/>
    <property type="match status" value="1"/>
</dbReference>
<evidence type="ECO:0000313" key="3">
    <source>
        <dbReference type="Proteomes" id="UP000185783"/>
    </source>
</evidence>
<dbReference type="STRING" id="197461.A3843_17115"/>
<name>A0A1U7JCE7_9HYPH</name>
<protein>
    <recommendedName>
        <fullName evidence="1">Glutamine amidotransferase domain-containing protein</fullName>
    </recommendedName>
</protein>
<sequence>MKNAFTLGILETGRPPEPLEETHGSFPQMFADLLCENAPEWEFRAYRVMDGEFPFSIDECDAWLITGSKASVYDGDEWIDDLKEFLEDAYEEHIPLVGICFGHQVLAEALGGTVEKSRKGWGLGVQAYTVTDAGRGILPDLESFAVNSFHQDQVLELPEDAKVLAESSFCPYAALDYNGRALSFQGHPEFDRAFTKDLLQSRRGTLLDPDQTDEAVATLEQSTDSSKLAKTIVEFVEKALEGNTPSDEPDHVSPSQ</sequence>
<proteinExistence type="predicted"/>
<gene>
    <name evidence="2" type="ORF">A3843_17115</name>
</gene>
<evidence type="ECO:0000259" key="1">
    <source>
        <dbReference type="Pfam" id="PF00117"/>
    </source>
</evidence>
<keyword evidence="3" id="KW-1185">Reference proteome</keyword>
<dbReference type="InterPro" id="IPR017926">
    <property type="entry name" value="GATASE"/>
</dbReference>
<reference evidence="2 3" key="1">
    <citation type="submission" date="2016-03" db="EMBL/GenBank/DDBJ databases">
        <title>Genome sequence of Nesiotobacter sp. nov., a moderately halophilic alphaproteobacterium isolated from the Yellow Sea, China.</title>
        <authorList>
            <person name="Zhang G."/>
            <person name="Zhang R."/>
        </authorList>
    </citation>
    <scope>NUCLEOTIDE SEQUENCE [LARGE SCALE GENOMIC DNA]</scope>
    <source>
        <strain evidence="2 3">WB1-6</strain>
    </source>
</reference>
<dbReference type="Gene3D" id="3.40.50.880">
    <property type="match status" value="1"/>
</dbReference>
<dbReference type="PANTHER" id="PTHR42695:SF5">
    <property type="entry name" value="GLUTAMINE AMIDOTRANSFERASE YLR126C-RELATED"/>
    <property type="match status" value="1"/>
</dbReference>
<dbReference type="InterPro" id="IPR044992">
    <property type="entry name" value="ChyE-like"/>
</dbReference>
<organism evidence="2 3">
    <name type="scientific">Pseudovibrio exalbescens</name>
    <dbReference type="NCBI Taxonomy" id="197461"/>
    <lineage>
        <taxon>Bacteria</taxon>
        <taxon>Pseudomonadati</taxon>
        <taxon>Pseudomonadota</taxon>
        <taxon>Alphaproteobacteria</taxon>
        <taxon>Hyphomicrobiales</taxon>
        <taxon>Stappiaceae</taxon>
        <taxon>Pseudovibrio</taxon>
    </lineage>
</organism>
<accession>A0A1U7JCE7</accession>
<dbReference type="CDD" id="cd01741">
    <property type="entry name" value="GATase1_1"/>
    <property type="match status" value="1"/>
</dbReference>
<dbReference type="SUPFAM" id="SSF52317">
    <property type="entry name" value="Class I glutamine amidotransferase-like"/>
    <property type="match status" value="1"/>
</dbReference>
<dbReference type="PROSITE" id="PS51273">
    <property type="entry name" value="GATASE_TYPE_1"/>
    <property type="match status" value="1"/>
</dbReference>
<dbReference type="InterPro" id="IPR029062">
    <property type="entry name" value="Class_I_gatase-like"/>
</dbReference>
<feature type="domain" description="Glutamine amidotransferase" evidence="1">
    <location>
        <begin position="59"/>
        <end position="191"/>
    </location>
</feature>
<dbReference type="PANTHER" id="PTHR42695">
    <property type="entry name" value="GLUTAMINE AMIDOTRANSFERASE YLR126C-RELATED"/>
    <property type="match status" value="1"/>
</dbReference>